<comment type="caution">
    <text evidence="1">The sequence shown here is derived from an EMBL/GenBank/DDBJ whole genome shotgun (WGS) entry which is preliminary data.</text>
</comment>
<dbReference type="Pfam" id="PF03583">
    <property type="entry name" value="LIP"/>
    <property type="match status" value="1"/>
</dbReference>
<proteinExistence type="predicted"/>
<sequence length="479" mass="51129">MTVTDVIGKVGAAGRSGVTGAAGVIGRANAALGLVDTLVGSRPLLPSQDPFLRAPAGFAAHAPGTVLRSRPVQLALLGVVPQDVRAWQLLYRSSDLHGRPEVAVTTVLLPADADPATERPLLAFQSAIDAVSERCAPSYALRRGAFVPGSITQLEYLLVANALRRGWAVSIADHEGPHGHFGAPREPGYRALDGVRAALRFPPLGLHARTPIAVWGYSGGGMASSWLVEMAPTYAPELDIVGAALGAPVGDPGEVFVRLNGSRYAGFPAIVIAALRPLYPALRRVLDENLTPDGRRLMDRAAAMAPILALPVLARRNVSDYLTRPLEEILDNPDMRAMFDDLRLGTAAPQCPVLVVQPLHDRIIHTEHVDAQVDRYRRTGADVTYIRDRWSDHFSLLPLSTPLSLDWLADRIAGRPVSKPAGAASVSDTTARDVRSVVASPARWRSLLEMAGTATRVVLGLPLRQRSEPVLSPAPTLAA</sequence>
<dbReference type="SUPFAM" id="SSF53474">
    <property type="entry name" value="alpha/beta-Hydrolases"/>
    <property type="match status" value="1"/>
</dbReference>
<dbReference type="PANTHER" id="PTHR34853:SF1">
    <property type="entry name" value="LIPASE 5"/>
    <property type="match status" value="1"/>
</dbReference>
<dbReference type="GO" id="GO:0016042">
    <property type="term" value="P:lipid catabolic process"/>
    <property type="evidence" value="ECO:0007669"/>
    <property type="project" value="InterPro"/>
</dbReference>
<dbReference type="Proteomes" id="UP000255355">
    <property type="component" value="Unassembled WGS sequence"/>
</dbReference>
<dbReference type="EMBL" id="QQAZ01000010">
    <property type="protein sequence ID" value="RDI46787.1"/>
    <property type="molecule type" value="Genomic_DNA"/>
</dbReference>
<accession>A0A370GSW1</accession>
<dbReference type="InterPro" id="IPR005152">
    <property type="entry name" value="Lipase_secreted"/>
</dbReference>
<dbReference type="STRING" id="1210089.GCA_001613165_05645"/>
<evidence type="ECO:0000313" key="2">
    <source>
        <dbReference type="Proteomes" id="UP000255355"/>
    </source>
</evidence>
<dbReference type="AlphaFoldDB" id="A0A370GSW1"/>
<name>A0A370GSW1_9NOCA</name>
<reference evidence="1 2" key="1">
    <citation type="submission" date="2018-07" db="EMBL/GenBank/DDBJ databases">
        <title>Genomic Encyclopedia of Type Strains, Phase IV (KMG-IV): sequencing the most valuable type-strain genomes for metagenomic binning, comparative biology and taxonomic classification.</title>
        <authorList>
            <person name="Goeker M."/>
        </authorList>
    </citation>
    <scope>NUCLEOTIDE SEQUENCE [LARGE SCALE GENOMIC DNA]</scope>
    <source>
        <strain evidence="1 2">DSM 44952</strain>
    </source>
</reference>
<evidence type="ECO:0000313" key="1">
    <source>
        <dbReference type="EMBL" id="RDI46787.1"/>
    </source>
</evidence>
<dbReference type="RefSeq" id="WP_084520124.1">
    <property type="nucleotide sequence ID" value="NZ_QQAZ01000010.1"/>
</dbReference>
<dbReference type="Gene3D" id="3.40.50.1820">
    <property type="entry name" value="alpha/beta hydrolase"/>
    <property type="match status" value="1"/>
</dbReference>
<gene>
    <name evidence="1" type="ORF">DFR68_110193</name>
</gene>
<dbReference type="OrthoDB" id="9798122at2"/>
<keyword evidence="2" id="KW-1185">Reference proteome</keyword>
<organism evidence="1 2">
    <name type="scientific">Nocardia mexicana</name>
    <dbReference type="NCBI Taxonomy" id="279262"/>
    <lineage>
        <taxon>Bacteria</taxon>
        <taxon>Bacillati</taxon>
        <taxon>Actinomycetota</taxon>
        <taxon>Actinomycetes</taxon>
        <taxon>Mycobacteriales</taxon>
        <taxon>Nocardiaceae</taxon>
        <taxon>Nocardia</taxon>
    </lineage>
</organism>
<dbReference type="Gene3D" id="1.10.260.130">
    <property type="match status" value="1"/>
</dbReference>
<dbReference type="GO" id="GO:0004806">
    <property type="term" value="F:triacylglycerol lipase activity"/>
    <property type="evidence" value="ECO:0007669"/>
    <property type="project" value="InterPro"/>
</dbReference>
<protein>
    <submittedName>
        <fullName evidence="1">Secretory lipase</fullName>
    </submittedName>
</protein>
<dbReference type="PANTHER" id="PTHR34853">
    <property type="match status" value="1"/>
</dbReference>
<dbReference type="InterPro" id="IPR029058">
    <property type="entry name" value="AB_hydrolase_fold"/>
</dbReference>